<dbReference type="GeneID" id="98174590"/>
<accession>A0ABQ0G7C4</accession>
<evidence type="ECO:0000256" key="1">
    <source>
        <dbReference type="SAM" id="MobiDB-lite"/>
    </source>
</evidence>
<keyword evidence="3" id="KW-1185">Reference proteome</keyword>
<dbReference type="Proteomes" id="UP001628179">
    <property type="component" value="Unassembled WGS sequence"/>
</dbReference>
<reference evidence="2 3" key="1">
    <citation type="submission" date="2024-09" db="EMBL/GenBank/DDBJ databases">
        <title>Itraconazole resistance in Madurella fahalii resulting from another homologue of gene encoding cytochrome P450 14-alpha sterol demethylase (CYP51).</title>
        <authorList>
            <person name="Yoshioka I."/>
            <person name="Fahal A.H."/>
            <person name="Kaneko S."/>
            <person name="Yaguchi T."/>
        </authorList>
    </citation>
    <scope>NUCLEOTIDE SEQUENCE [LARGE SCALE GENOMIC DNA]</scope>
    <source>
        <strain evidence="2 3">IFM 68171</strain>
    </source>
</reference>
<comment type="caution">
    <text evidence="2">The sequence shown here is derived from an EMBL/GenBank/DDBJ whole genome shotgun (WGS) entry which is preliminary data.</text>
</comment>
<organism evidence="2 3">
    <name type="scientific">Madurella fahalii</name>
    <dbReference type="NCBI Taxonomy" id="1157608"/>
    <lineage>
        <taxon>Eukaryota</taxon>
        <taxon>Fungi</taxon>
        <taxon>Dikarya</taxon>
        <taxon>Ascomycota</taxon>
        <taxon>Pezizomycotina</taxon>
        <taxon>Sordariomycetes</taxon>
        <taxon>Sordariomycetidae</taxon>
        <taxon>Sordariales</taxon>
        <taxon>Sordariales incertae sedis</taxon>
        <taxon>Madurella</taxon>
    </lineage>
</organism>
<dbReference type="EMBL" id="BAAFSV010000002">
    <property type="protein sequence ID" value="GAB1313636.1"/>
    <property type="molecule type" value="Genomic_DNA"/>
</dbReference>
<name>A0ABQ0G7C4_9PEZI</name>
<proteinExistence type="predicted"/>
<evidence type="ECO:0000313" key="3">
    <source>
        <dbReference type="Proteomes" id="UP001628179"/>
    </source>
</evidence>
<protein>
    <submittedName>
        <fullName evidence="2">Uncharacterized protein</fullName>
    </submittedName>
</protein>
<sequence>MWALAPKTLDISLSLPDGNANAILLAASFDLGVIHGTMRLSLSEHAIREFIKAQDPPEQQPGGVQVGVHRQATTAAAAAANADGDGTHAEHGAGWDGDTGIETRKRKATPHPAESAVEPSGAAHRVYFAFRCRNSLSGAVYPETRAGYADFAADGWSGVTSFRGVASFPVLGDEVDFVGHRVGVSGGLAPRWEDYSFRVCLDT</sequence>
<evidence type="ECO:0000313" key="2">
    <source>
        <dbReference type="EMBL" id="GAB1313636.1"/>
    </source>
</evidence>
<feature type="region of interest" description="Disordered" evidence="1">
    <location>
        <begin position="80"/>
        <end position="117"/>
    </location>
</feature>
<dbReference type="RefSeq" id="XP_070915368.1">
    <property type="nucleotide sequence ID" value="XM_071059267.1"/>
</dbReference>
<gene>
    <name evidence="2" type="ORF">MFIFM68171_03846</name>
</gene>